<evidence type="ECO:0000256" key="2">
    <source>
        <dbReference type="SAM" id="SignalP"/>
    </source>
</evidence>
<reference evidence="3 4" key="1">
    <citation type="submission" date="2024-03" db="EMBL/GenBank/DDBJ databases">
        <title>Aureococcus anophagefferens CCMP1851 and Kratosvirus quantuckense: Draft genome of a second virus-susceptible host strain in the model system.</title>
        <authorList>
            <person name="Chase E."/>
            <person name="Truchon A.R."/>
            <person name="Schepens W."/>
            <person name="Wilhelm S.W."/>
        </authorList>
    </citation>
    <scope>NUCLEOTIDE SEQUENCE [LARGE SCALE GENOMIC DNA]</scope>
    <source>
        <strain evidence="3 4">CCMP1851</strain>
    </source>
</reference>
<dbReference type="EMBL" id="JBBJCI010000079">
    <property type="protein sequence ID" value="KAK7249386.1"/>
    <property type="molecule type" value="Genomic_DNA"/>
</dbReference>
<keyword evidence="2" id="KW-0732">Signal</keyword>
<keyword evidence="4" id="KW-1185">Reference proteome</keyword>
<evidence type="ECO:0000313" key="3">
    <source>
        <dbReference type="EMBL" id="KAK7249386.1"/>
    </source>
</evidence>
<proteinExistence type="predicted"/>
<organism evidence="3 4">
    <name type="scientific">Aureococcus anophagefferens</name>
    <name type="common">Harmful bloom alga</name>
    <dbReference type="NCBI Taxonomy" id="44056"/>
    <lineage>
        <taxon>Eukaryota</taxon>
        <taxon>Sar</taxon>
        <taxon>Stramenopiles</taxon>
        <taxon>Ochrophyta</taxon>
        <taxon>Pelagophyceae</taxon>
        <taxon>Pelagomonadales</taxon>
        <taxon>Pelagomonadaceae</taxon>
        <taxon>Aureococcus</taxon>
    </lineage>
</organism>
<dbReference type="Proteomes" id="UP001363151">
    <property type="component" value="Unassembled WGS sequence"/>
</dbReference>
<protein>
    <recommendedName>
        <fullName evidence="5">C-type lectin domain-containing protein</fullName>
    </recommendedName>
</protein>
<sequence length="382" mass="41306">MNKVLVALALFAPAFAADECAVTEVDVHSTEGSADRGSLELDEANPCIDAALGYAPLRDDLANVPCDDAGAQSATDVTVGAVGEMDPGLDPIEDYNAMGMCTVNIHWHIGAEHRSEGVYDETFDFDHPRSTTTTQAPQARGPTASSAPTAAASFAGGRVGHMCKNAKDMHDANDPMVADEYDWKYCEGMHTKWQYQYHFLDGVLCGATQGNVDIATASALLSDRTHGIGVEGQVYTIVNSADGAHKQGTWDALQGWNKELATDHAWYQGSTTGDAADNEICRGTGVVTWHQDRQCHLLEASTMDNICRQMLIDMGDENKEEPAWRIKQREFEQVKARAKNAKLRTTCTICGEKAKLKCPCETTQCAPGAGRDARETVGGRPF</sequence>
<accession>A0ABR1G7S8</accession>
<comment type="caution">
    <text evidence="3">The sequence shown here is derived from an EMBL/GenBank/DDBJ whole genome shotgun (WGS) entry which is preliminary data.</text>
</comment>
<feature type="chain" id="PRO_5045161813" description="C-type lectin domain-containing protein" evidence="2">
    <location>
        <begin position="17"/>
        <end position="382"/>
    </location>
</feature>
<dbReference type="InterPro" id="IPR018883">
    <property type="entry name" value="Delta_CA"/>
</dbReference>
<gene>
    <name evidence="3" type="ORF">SO694_00048158</name>
</gene>
<evidence type="ECO:0000313" key="4">
    <source>
        <dbReference type="Proteomes" id="UP001363151"/>
    </source>
</evidence>
<feature type="compositionally biased region" description="Low complexity" evidence="1">
    <location>
        <begin position="139"/>
        <end position="149"/>
    </location>
</feature>
<dbReference type="Pfam" id="PF10563">
    <property type="entry name" value="CA_like"/>
    <property type="match status" value="1"/>
</dbReference>
<feature type="region of interest" description="Disordered" evidence="1">
    <location>
        <begin position="127"/>
        <end position="149"/>
    </location>
</feature>
<evidence type="ECO:0008006" key="5">
    <source>
        <dbReference type="Google" id="ProtNLM"/>
    </source>
</evidence>
<evidence type="ECO:0000256" key="1">
    <source>
        <dbReference type="SAM" id="MobiDB-lite"/>
    </source>
</evidence>
<name>A0ABR1G7S8_AURAN</name>
<feature type="signal peptide" evidence="2">
    <location>
        <begin position="1"/>
        <end position="16"/>
    </location>
</feature>